<gene>
    <name evidence="3" type="primary">LOC108618091</name>
</gene>
<dbReference type="Proteomes" id="UP000694904">
    <property type="component" value="Chromosome X"/>
</dbReference>
<evidence type="ECO:0000313" key="3">
    <source>
        <dbReference type="RefSeq" id="XP_017869486.1"/>
    </source>
</evidence>
<proteinExistence type="predicted"/>
<protein>
    <submittedName>
        <fullName evidence="3">Ubiquitin-conjugating enzyme E2-22 kDa-like</fullName>
    </submittedName>
</protein>
<dbReference type="Pfam" id="PF00179">
    <property type="entry name" value="UQ_con"/>
    <property type="match status" value="1"/>
</dbReference>
<dbReference type="SMART" id="SM00212">
    <property type="entry name" value="UBCc"/>
    <property type="match status" value="1"/>
</dbReference>
<reference evidence="2" key="2">
    <citation type="journal article" date="2016" name="G3 (Bethesda)">
        <title>Genome Evolution in Three Species of Cactophilic Drosophila.</title>
        <authorList>
            <person name="Sanchez-Flores A."/>
            <person name="Penazola F."/>
            <person name="Carpinteyro-Ponce J."/>
            <person name="Nazario-Yepiz N."/>
            <person name="Abreu-Goodger C."/>
            <person name="Machado C.A."/>
            <person name="Markow T.A."/>
        </authorList>
    </citation>
    <scope>NUCLEOTIDE SEQUENCE [LARGE SCALE GENOMIC DNA]</scope>
</reference>
<evidence type="ECO:0000313" key="2">
    <source>
        <dbReference type="Proteomes" id="UP000694904"/>
    </source>
</evidence>
<dbReference type="SUPFAM" id="SSF54495">
    <property type="entry name" value="UBC-like"/>
    <property type="match status" value="1"/>
</dbReference>
<organism evidence="2 3">
    <name type="scientific">Drosophila arizonae</name>
    <name type="common">Fruit fly</name>
    <dbReference type="NCBI Taxonomy" id="7263"/>
    <lineage>
        <taxon>Eukaryota</taxon>
        <taxon>Metazoa</taxon>
        <taxon>Ecdysozoa</taxon>
        <taxon>Arthropoda</taxon>
        <taxon>Hexapoda</taxon>
        <taxon>Insecta</taxon>
        <taxon>Pterygota</taxon>
        <taxon>Neoptera</taxon>
        <taxon>Endopterygota</taxon>
        <taxon>Diptera</taxon>
        <taxon>Brachycera</taxon>
        <taxon>Muscomorpha</taxon>
        <taxon>Ephydroidea</taxon>
        <taxon>Drosophilidae</taxon>
        <taxon>Drosophila</taxon>
    </lineage>
</organism>
<dbReference type="InterPro" id="IPR050113">
    <property type="entry name" value="Ub_conjugating_enzyme"/>
</dbReference>
<reference evidence="3" key="3">
    <citation type="submission" date="2025-08" db="UniProtKB">
        <authorList>
            <consortium name="RefSeq"/>
        </authorList>
    </citation>
    <scope>IDENTIFICATION</scope>
    <source>
        <tissue evidence="3">Whole organism</tissue>
    </source>
</reference>
<keyword evidence="2" id="KW-1185">Reference proteome</keyword>
<dbReference type="Gene3D" id="3.10.110.10">
    <property type="entry name" value="Ubiquitin Conjugating Enzyme"/>
    <property type="match status" value="1"/>
</dbReference>
<feature type="domain" description="UBC core" evidence="1">
    <location>
        <begin position="1"/>
        <end position="147"/>
    </location>
</feature>
<dbReference type="RefSeq" id="XP_017869486.1">
    <property type="nucleotide sequence ID" value="XM_018013997.1"/>
</dbReference>
<dbReference type="GeneID" id="108618091"/>
<dbReference type="PROSITE" id="PS50127">
    <property type="entry name" value="UBC_2"/>
    <property type="match status" value="1"/>
</dbReference>
<accession>A0ABM1PQK0</accession>
<sequence>MAERRLRRELNELYKQQPRNCCVWPVTGDLMLWEATILGVRDTPYYLGVFSLRLQFTHDYPFVAPRVHFLTKIYHCNIDYDGYICWDLLSTRWTAFINVSTILHAVCALMREPNTDDPCDEMMAALYRDNRSEYMSNAIDWTLRYAIAPSVTLPPLQLQLQRRSLFQTRVQAAKVVKEVEVPGEPEELKVAEVHQEADVLEEPEELKVAEELKLAEVHKEADVLEEPEELKGAEELNVAQVHKEAAVTKEAKELKVLNVPRVLNAAKLVRITAVGASIRSWTQVAQQLDQLGSSLAWMRPTTRPNPSRARHS</sequence>
<dbReference type="InterPro" id="IPR016135">
    <property type="entry name" value="UBQ-conjugating_enzyme/RWD"/>
</dbReference>
<dbReference type="PANTHER" id="PTHR24067">
    <property type="entry name" value="UBIQUITIN-CONJUGATING ENZYME E2"/>
    <property type="match status" value="1"/>
</dbReference>
<evidence type="ECO:0000259" key="1">
    <source>
        <dbReference type="PROSITE" id="PS50127"/>
    </source>
</evidence>
<reference evidence="2" key="1">
    <citation type="journal article" date="1997" name="Nucleic Acids Res.">
        <title>tRNAscan-SE: a program for improved detection of transfer RNA genes in genomic sequence.</title>
        <authorList>
            <person name="Lowe T.M."/>
            <person name="Eddy S.R."/>
        </authorList>
    </citation>
    <scope>NUCLEOTIDE SEQUENCE [LARGE SCALE GENOMIC DNA]</scope>
</reference>
<dbReference type="InterPro" id="IPR000608">
    <property type="entry name" value="UBC"/>
</dbReference>
<name>A0ABM1PQK0_DROAR</name>